<dbReference type="Gene3D" id="3.40.1090.10">
    <property type="entry name" value="Cytosolic phospholipase A2 catalytic domain"/>
    <property type="match status" value="2"/>
</dbReference>
<keyword evidence="7" id="KW-1185">Reference proteome</keyword>
<feature type="short sequence motif" description="GXSXG" evidence="4">
    <location>
        <begin position="40"/>
        <end position="44"/>
    </location>
</feature>
<dbReference type="Pfam" id="PF01734">
    <property type="entry name" value="Patatin"/>
    <property type="match status" value="1"/>
</dbReference>
<dbReference type="PROSITE" id="PS51635">
    <property type="entry name" value="PNPLA"/>
    <property type="match status" value="1"/>
</dbReference>
<evidence type="ECO:0000259" key="5">
    <source>
        <dbReference type="PROSITE" id="PS51635"/>
    </source>
</evidence>
<dbReference type="Proteomes" id="UP000247591">
    <property type="component" value="Unassembled WGS sequence"/>
</dbReference>
<gene>
    <name evidence="6" type="ORF">DFR67_103312</name>
</gene>
<feature type="active site" description="Proton acceptor" evidence="4">
    <location>
        <position position="156"/>
    </location>
</feature>
<keyword evidence="1 4" id="KW-0378">Hydrolase</keyword>
<name>A0A318S5I2_WILLI</name>
<evidence type="ECO:0000256" key="4">
    <source>
        <dbReference type="PROSITE-ProRule" id="PRU01161"/>
    </source>
</evidence>
<feature type="domain" description="PNPLA" evidence="5">
    <location>
        <begin position="9"/>
        <end position="169"/>
    </location>
</feature>
<dbReference type="SUPFAM" id="SSF52151">
    <property type="entry name" value="FabD/lysophospholipase-like"/>
    <property type="match status" value="1"/>
</dbReference>
<sequence length="308" mass="32807">MPSSLRVALALGSGGARGYAHIGVVEELRARGFDIVTIAGSSMGALVGGLTAAGRIDDFAAWATRLSQRDVLRLMDPKWSAPGAITADRLLAEMADLFSGLQIEDLPIPFTAVATDLVARREVWFQRGPLLSAVRASIAIPGLFTPVMINGRLLVDGGLMNPIPIEPTAAVPVDLTIAVSLLGPRSPRESATPMKESAAPQRFEEWRERLRKTVSGVTGRDEALAREPAKDDTGMQALPTDLRLTEVTGLSVEAMQGLVSRYRMAGLPPDVLISVPADAARTLDFHRAKDMIELGRTVTDTALTAAGH</sequence>
<feature type="short sequence motif" description="DGA/G" evidence="4">
    <location>
        <begin position="156"/>
        <end position="158"/>
    </location>
</feature>
<keyword evidence="2 4" id="KW-0442">Lipid degradation</keyword>
<evidence type="ECO:0000313" key="6">
    <source>
        <dbReference type="EMBL" id="PYE19399.1"/>
    </source>
</evidence>
<evidence type="ECO:0000313" key="7">
    <source>
        <dbReference type="Proteomes" id="UP000247591"/>
    </source>
</evidence>
<dbReference type="RefSeq" id="WP_245937769.1">
    <property type="nucleotide sequence ID" value="NZ_QJSP01000003.1"/>
</dbReference>
<dbReference type="GO" id="GO:0016787">
    <property type="term" value="F:hydrolase activity"/>
    <property type="evidence" value="ECO:0007669"/>
    <property type="project" value="UniProtKB-UniRule"/>
</dbReference>
<dbReference type="InterPro" id="IPR050301">
    <property type="entry name" value="NTE"/>
</dbReference>
<dbReference type="InterPro" id="IPR016035">
    <property type="entry name" value="Acyl_Trfase/lysoPLipase"/>
</dbReference>
<evidence type="ECO:0000256" key="3">
    <source>
        <dbReference type="ARBA" id="ARBA00023098"/>
    </source>
</evidence>
<dbReference type="PANTHER" id="PTHR14226">
    <property type="entry name" value="NEUROPATHY TARGET ESTERASE/SWISS CHEESE D.MELANOGASTER"/>
    <property type="match status" value="1"/>
</dbReference>
<comment type="caution">
    <text evidence="4">Lacks conserved residue(s) required for the propagation of feature annotation.</text>
</comment>
<evidence type="ECO:0000256" key="1">
    <source>
        <dbReference type="ARBA" id="ARBA00022801"/>
    </source>
</evidence>
<accession>A0A318S5I2</accession>
<dbReference type="InterPro" id="IPR002641">
    <property type="entry name" value="PNPLA_dom"/>
</dbReference>
<keyword evidence="3 4" id="KW-0443">Lipid metabolism</keyword>
<evidence type="ECO:0000256" key="2">
    <source>
        <dbReference type="ARBA" id="ARBA00022963"/>
    </source>
</evidence>
<proteinExistence type="predicted"/>
<comment type="caution">
    <text evidence="6">The sequence shown here is derived from an EMBL/GenBank/DDBJ whole genome shotgun (WGS) entry which is preliminary data.</text>
</comment>
<reference evidence="6 7" key="1">
    <citation type="submission" date="2018-06" db="EMBL/GenBank/DDBJ databases">
        <title>Genomic Encyclopedia of Type Strains, Phase IV (KMG-IV): sequencing the most valuable type-strain genomes for metagenomic binning, comparative biology and taxonomic classification.</title>
        <authorList>
            <person name="Goeker M."/>
        </authorList>
    </citation>
    <scope>NUCLEOTIDE SEQUENCE [LARGE SCALE GENOMIC DNA]</scope>
    <source>
        <strain evidence="6 7">DSM 45521</strain>
    </source>
</reference>
<dbReference type="PANTHER" id="PTHR14226:SF76">
    <property type="entry name" value="NTE FAMILY PROTEIN RSSA"/>
    <property type="match status" value="1"/>
</dbReference>
<dbReference type="AlphaFoldDB" id="A0A318S5I2"/>
<dbReference type="EMBL" id="QJSP01000003">
    <property type="protein sequence ID" value="PYE19399.1"/>
    <property type="molecule type" value="Genomic_DNA"/>
</dbReference>
<organism evidence="6 7">
    <name type="scientific">Williamsia limnetica</name>
    <dbReference type="NCBI Taxonomy" id="882452"/>
    <lineage>
        <taxon>Bacteria</taxon>
        <taxon>Bacillati</taxon>
        <taxon>Actinomycetota</taxon>
        <taxon>Actinomycetes</taxon>
        <taxon>Mycobacteriales</taxon>
        <taxon>Nocardiaceae</taxon>
        <taxon>Williamsia</taxon>
    </lineage>
</organism>
<protein>
    <submittedName>
        <fullName evidence="6">NTE family protein</fullName>
    </submittedName>
</protein>
<dbReference type="GO" id="GO:0016042">
    <property type="term" value="P:lipid catabolic process"/>
    <property type="evidence" value="ECO:0007669"/>
    <property type="project" value="UniProtKB-UniRule"/>
</dbReference>
<feature type="active site" description="Nucleophile" evidence="4">
    <location>
        <position position="42"/>
    </location>
</feature>